<evidence type="ECO:0000256" key="1">
    <source>
        <dbReference type="SAM" id="MobiDB-lite"/>
    </source>
</evidence>
<feature type="compositionally biased region" description="Polar residues" evidence="1">
    <location>
        <begin position="191"/>
        <end position="207"/>
    </location>
</feature>
<gene>
    <name evidence="2" type="ORF">DC041_0008034</name>
</gene>
<keyword evidence="3" id="KW-1185">Reference proteome</keyword>
<comment type="caution">
    <text evidence="2">The sequence shown here is derived from an EMBL/GenBank/DDBJ whole genome shotgun (WGS) entry which is preliminary data.</text>
</comment>
<name>A0A430QU97_SCHBO</name>
<accession>A0A430QU97</accession>
<dbReference type="AlphaFoldDB" id="A0A430QU97"/>
<evidence type="ECO:0000313" key="2">
    <source>
        <dbReference type="EMBL" id="RTG91249.1"/>
    </source>
</evidence>
<dbReference type="EMBL" id="QMKO01000360">
    <property type="protein sequence ID" value="RTG91249.1"/>
    <property type="molecule type" value="Genomic_DNA"/>
</dbReference>
<evidence type="ECO:0000313" key="3">
    <source>
        <dbReference type="Proteomes" id="UP000290809"/>
    </source>
</evidence>
<dbReference type="STRING" id="6184.A0A430QU97"/>
<protein>
    <submittedName>
        <fullName evidence="2">Uncharacterized protein</fullName>
    </submittedName>
</protein>
<sequence length="297" mass="33116">PTAPQKLRLISQIIPQSSVNLPPQILLRITWEPVWYDGYKVGEMSTLYRIRWRLIGSERNFKGAAQSLVKRTVRSTDKYPSESTLYWPIIEKQQKHEQIDSLQYQHHGYQFTEYGAPNPFQSESLIPTKFLHGEVNLTETSWNPASDIFPLYEKILIGELDQLHKSLEQRCLLSNTFDSSQLMTISCSEDNVNSGVSGRENTNSTIMTPAIPVTTNPSSSLSSTTITGLKIGNNSTLGTNLPALTTDPARALLIAGQVCDWPGCGAILGPDTSFIDDNNNNHSNHNNIIDGMYAQFT</sequence>
<reference evidence="2 3" key="1">
    <citation type="journal article" date="2019" name="PLoS Pathog.">
        <title>Genome sequence of the bovine parasite Schistosoma bovis Tanzania.</title>
        <authorList>
            <person name="Oey H."/>
            <person name="Zakrzewski M."/>
            <person name="Gobert G."/>
            <person name="Gravermann K."/>
            <person name="Stoye J."/>
            <person name="Jones M."/>
            <person name="Mcmanus D."/>
            <person name="Krause L."/>
        </authorList>
    </citation>
    <scope>NUCLEOTIDE SEQUENCE [LARGE SCALE GENOMIC DNA]</scope>
    <source>
        <strain evidence="2 3">TAN1997</strain>
    </source>
</reference>
<proteinExistence type="predicted"/>
<feature type="region of interest" description="Disordered" evidence="1">
    <location>
        <begin position="191"/>
        <end position="219"/>
    </location>
</feature>
<organism evidence="2 3">
    <name type="scientific">Schistosoma bovis</name>
    <name type="common">Blood fluke</name>
    <dbReference type="NCBI Taxonomy" id="6184"/>
    <lineage>
        <taxon>Eukaryota</taxon>
        <taxon>Metazoa</taxon>
        <taxon>Spiralia</taxon>
        <taxon>Lophotrochozoa</taxon>
        <taxon>Platyhelminthes</taxon>
        <taxon>Trematoda</taxon>
        <taxon>Digenea</taxon>
        <taxon>Strigeidida</taxon>
        <taxon>Schistosomatoidea</taxon>
        <taxon>Schistosomatidae</taxon>
        <taxon>Schistosoma</taxon>
    </lineage>
</organism>
<dbReference type="Proteomes" id="UP000290809">
    <property type="component" value="Unassembled WGS sequence"/>
</dbReference>
<feature type="non-terminal residue" evidence="2">
    <location>
        <position position="1"/>
    </location>
</feature>